<accession>A0ABR8T3J2</accession>
<sequence>MKNQKAVIWGYTGTLWMKRKQITLIGPGLSCADLDTLNEYDKEHGGHHAYLPMGINPNKHAVINQMRSIAETNVKHYIGDFYHIDVYLYFEYGQSVIWMTREAGTNIYPACSFSSEQQRENICISFNYYASQGRITNKLYKADTTQVVPLKTDKARLIVEGLPILEVSA</sequence>
<name>A0ABR8T3J2_9BACL</name>
<gene>
    <name evidence="1" type="ORF">H9647_19880</name>
</gene>
<dbReference type="Proteomes" id="UP000608071">
    <property type="component" value="Unassembled WGS sequence"/>
</dbReference>
<dbReference type="EMBL" id="JACSQL010000011">
    <property type="protein sequence ID" value="MBD7970330.1"/>
    <property type="molecule type" value="Genomic_DNA"/>
</dbReference>
<evidence type="ECO:0000313" key="1">
    <source>
        <dbReference type="EMBL" id="MBD7970330.1"/>
    </source>
</evidence>
<organism evidence="1 2">
    <name type="scientific">Paenibacillus gallinarum</name>
    <dbReference type="NCBI Taxonomy" id="2762232"/>
    <lineage>
        <taxon>Bacteria</taxon>
        <taxon>Bacillati</taxon>
        <taxon>Bacillota</taxon>
        <taxon>Bacilli</taxon>
        <taxon>Bacillales</taxon>
        <taxon>Paenibacillaceae</taxon>
        <taxon>Paenibacillus</taxon>
    </lineage>
</organism>
<comment type="caution">
    <text evidence="1">The sequence shown here is derived from an EMBL/GenBank/DDBJ whole genome shotgun (WGS) entry which is preliminary data.</text>
</comment>
<dbReference type="RefSeq" id="WP_191803310.1">
    <property type="nucleotide sequence ID" value="NZ_JACSQL010000011.1"/>
</dbReference>
<protein>
    <submittedName>
        <fullName evidence="1">Uncharacterized protein</fullName>
    </submittedName>
</protein>
<proteinExistence type="predicted"/>
<keyword evidence="2" id="KW-1185">Reference proteome</keyword>
<reference evidence="1 2" key="1">
    <citation type="submission" date="2020-08" db="EMBL/GenBank/DDBJ databases">
        <title>A Genomic Blueprint of the Chicken Gut Microbiome.</title>
        <authorList>
            <person name="Gilroy R."/>
            <person name="Ravi A."/>
            <person name="Getino M."/>
            <person name="Pursley I."/>
            <person name="Horton D.L."/>
            <person name="Alikhan N.-F."/>
            <person name="Baker D."/>
            <person name="Gharbi K."/>
            <person name="Hall N."/>
            <person name="Watson M."/>
            <person name="Adriaenssens E.M."/>
            <person name="Foster-Nyarko E."/>
            <person name="Jarju S."/>
            <person name="Secka A."/>
            <person name="Antonio M."/>
            <person name="Oren A."/>
            <person name="Chaudhuri R."/>
            <person name="La Ragione R.M."/>
            <person name="Hildebrand F."/>
            <person name="Pallen M.J."/>
        </authorList>
    </citation>
    <scope>NUCLEOTIDE SEQUENCE [LARGE SCALE GENOMIC DNA]</scope>
    <source>
        <strain evidence="1 2">Sa2BVA9</strain>
    </source>
</reference>
<evidence type="ECO:0000313" key="2">
    <source>
        <dbReference type="Proteomes" id="UP000608071"/>
    </source>
</evidence>